<dbReference type="EMBL" id="MASJ01000001">
    <property type="protein sequence ID" value="OCS88694.1"/>
    <property type="molecule type" value="Genomic_DNA"/>
</dbReference>
<accession>A0A1C0YNF4</accession>
<dbReference type="OrthoDB" id="2453833at2"/>
<protein>
    <submittedName>
        <fullName evidence="1">Uncharacterized protein</fullName>
    </submittedName>
</protein>
<reference evidence="1 2" key="1">
    <citation type="submission" date="2016-07" db="EMBL/GenBank/DDBJ databases">
        <title>Caryophanon tenue genome sequencing.</title>
        <authorList>
            <person name="Verma A."/>
            <person name="Pal Y."/>
            <person name="Krishnamurthi S."/>
        </authorList>
    </citation>
    <scope>NUCLEOTIDE SEQUENCE [LARGE SCALE GENOMIC DNA]</scope>
    <source>
        <strain evidence="1 2">DSM 14152</strain>
    </source>
</reference>
<dbReference type="Proteomes" id="UP000093199">
    <property type="component" value="Unassembled WGS sequence"/>
</dbReference>
<evidence type="ECO:0000313" key="2">
    <source>
        <dbReference type="Proteomes" id="UP000093199"/>
    </source>
</evidence>
<name>A0A1C0YNF4_9BACL</name>
<proteinExistence type="predicted"/>
<comment type="caution">
    <text evidence="1">The sequence shown here is derived from an EMBL/GenBank/DDBJ whole genome shotgun (WGS) entry which is preliminary data.</text>
</comment>
<keyword evidence="2" id="KW-1185">Reference proteome</keyword>
<dbReference type="AlphaFoldDB" id="A0A1C0YNF4"/>
<evidence type="ECO:0000313" key="1">
    <source>
        <dbReference type="EMBL" id="OCS88694.1"/>
    </source>
</evidence>
<dbReference type="RefSeq" id="WP_066542541.1">
    <property type="nucleotide sequence ID" value="NZ_MASJ01000001.1"/>
</dbReference>
<gene>
    <name evidence="1" type="ORF">A6M13_02280</name>
</gene>
<organism evidence="1 2">
    <name type="scientific">Caryophanon tenue</name>
    <dbReference type="NCBI Taxonomy" id="33978"/>
    <lineage>
        <taxon>Bacteria</taxon>
        <taxon>Bacillati</taxon>
        <taxon>Bacillota</taxon>
        <taxon>Bacilli</taxon>
        <taxon>Bacillales</taxon>
        <taxon>Caryophanaceae</taxon>
        <taxon>Caryophanon</taxon>
    </lineage>
</organism>
<sequence length="148" mass="16760">MNEKFEATLRAILSGTKTYKMTWDYLSDQYYDEAVAYYEQELAEEADVNVVFDSAFEAVYEDVLFVVACVDMEDERQQTEETMYDLRIYAYEGTASAVDFASARLLFNSLDEQYGQLVADIYEVAAFSASGTDQLMDQIIAALGETAQ</sequence>